<sequence>MNIVITGGSGFLGQKLAHALLAQDGSTKGRSHLLLADRVAGPDFGDARVHYAVGDACDRTFVARLVAEADVIYHLAAVVSSEAEANFDLGMRVNIDAARLLLDECRAAGRCPRVIFTSSVAVFGPSDPTAPINDESAVDPRSSYGMEKAVVELLVAEYSRRGFIKGLTLRLPTISVRPGLPNRAASSFASSIIREPMSGQAAICPVPHDTALWLLSPRRAIAALVHASALDTSSLGARRIVNLPGLSVTVGEILDALEIIGGQTARQMVSEVPDAAIEKIVASWPAAWDDATARALGFEGDTTIAQIIDAFVSDDLPSQRILRRELAGSD</sequence>
<dbReference type="Gene3D" id="3.90.25.10">
    <property type="entry name" value="UDP-galactose 4-epimerase, domain 1"/>
    <property type="match status" value="1"/>
</dbReference>
<dbReference type="Proteomes" id="UP001203512">
    <property type="component" value="Unassembled WGS sequence"/>
</dbReference>
<dbReference type="Pfam" id="PF01370">
    <property type="entry name" value="Epimerase"/>
    <property type="match status" value="1"/>
</dbReference>
<dbReference type="CDD" id="cd05238">
    <property type="entry name" value="Gne_like_SDR_e"/>
    <property type="match status" value="1"/>
</dbReference>
<proteinExistence type="predicted"/>
<dbReference type="Gene3D" id="3.40.50.720">
    <property type="entry name" value="NAD(P)-binding Rossmann-like Domain"/>
    <property type="match status" value="1"/>
</dbReference>
<evidence type="ECO:0000313" key="4">
    <source>
        <dbReference type="EMBL" id="MCK0530841.1"/>
    </source>
</evidence>
<reference evidence="4 5" key="1">
    <citation type="submission" date="2022-04" db="EMBL/GenBank/DDBJ databases">
        <authorList>
            <person name="Huq M.A."/>
        </authorList>
    </citation>
    <scope>NUCLEOTIDE SEQUENCE [LARGE SCALE GENOMIC DNA]</scope>
    <source>
        <strain evidence="4 5">MAH-33</strain>
    </source>
</reference>
<evidence type="ECO:0000313" key="5">
    <source>
        <dbReference type="Proteomes" id="UP001203512"/>
    </source>
</evidence>
<dbReference type="RefSeq" id="WP_247230475.1">
    <property type="nucleotide sequence ID" value="NZ_JALKHS010000006.1"/>
</dbReference>
<gene>
    <name evidence="4" type="ORF">MU848_04490</name>
</gene>
<organism evidence="4 5">
    <name type="scientific">Sphingobium agri</name>
    <dbReference type="NCBI Taxonomy" id="2933566"/>
    <lineage>
        <taxon>Bacteria</taxon>
        <taxon>Pseudomonadati</taxon>
        <taxon>Pseudomonadota</taxon>
        <taxon>Alphaproteobacteria</taxon>
        <taxon>Sphingomonadales</taxon>
        <taxon>Sphingomonadaceae</taxon>
        <taxon>Sphingobium</taxon>
    </lineage>
</organism>
<feature type="domain" description="NAD-dependent epimerase/dehydratase" evidence="3">
    <location>
        <begin position="3"/>
        <end position="195"/>
    </location>
</feature>
<dbReference type="InterPro" id="IPR036291">
    <property type="entry name" value="NAD(P)-bd_dom_sf"/>
</dbReference>
<keyword evidence="5" id="KW-1185">Reference proteome</keyword>
<evidence type="ECO:0000256" key="2">
    <source>
        <dbReference type="ARBA" id="ARBA00023277"/>
    </source>
</evidence>
<evidence type="ECO:0000259" key="3">
    <source>
        <dbReference type="Pfam" id="PF01370"/>
    </source>
</evidence>
<dbReference type="EMBL" id="JALKHS010000006">
    <property type="protein sequence ID" value="MCK0530841.1"/>
    <property type="molecule type" value="Genomic_DNA"/>
</dbReference>
<dbReference type="InterPro" id="IPR050005">
    <property type="entry name" value="DenD"/>
</dbReference>
<dbReference type="NCBIfam" id="NF043036">
    <property type="entry name" value="ErythonDh"/>
    <property type="match status" value="1"/>
</dbReference>
<evidence type="ECO:0000256" key="1">
    <source>
        <dbReference type="ARBA" id="ARBA00022857"/>
    </source>
</evidence>
<dbReference type="PANTHER" id="PTHR43103:SF3">
    <property type="entry name" value="ADP-L-GLYCERO-D-MANNO-HEPTOSE-6-EPIMERASE"/>
    <property type="match status" value="1"/>
</dbReference>
<protein>
    <submittedName>
        <fullName evidence="4">SDR family oxidoreductase</fullName>
    </submittedName>
</protein>
<dbReference type="PANTHER" id="PTHR43103">
    <property type="entry name" value="NUCLEOSIDE-DIPHOSPHATE-SUGAR EPIMERASE"/>
    <property type="match status" value="1"/>
</dbReference>
<keyword evidence="2" id="KW-0119">Carbohydrate metabolism</keyword>
<name>A0ABT0DUP5_9SPHN</name>
<keyword evidence="1" id="KW-0521">NADP</keyword>
<comment type="caution">
    <text evidence="4">The sequence shown here is derived from an EMBL/GenBank/DDBJ whole genome shotgun (WGS) entry which is preliminary data.</text>
</comment>
<accession>A0ABT0DUP5</accession>
<dbReference type="SUPFAM" id="SSF51735">
    <property type="entry name" value="NAD(P)-binding Rossmann-fold domains"/>
    <property type="match status" value="1"/>
</dbReference>
<dbReference type="InterPro" id="IPR001509">
    <property type="entry name" value="Epimerase_deHydtase"/>
</dbReference>